<sequence>MSAQVNLGLTFYGGVSLAVFEAGIAYELVRAVQFSRTGDSRRHGLPEIHVDVITGTSAGGLAAVQLAAALGGTDTEAVLAAMVSIWANDADIEALLPTADFDRQGFLDNQRLRDRVGNVLERAAQDSGEPRLEDDLDAFLTLTNLSGLREPVVLAEDPTAPTFPTTRHVEYERFRADDVTDAKQWPRFVDAAAITAGFPVAFPPALKPSTEIDEGKPDSERTRFVYVDGGVMDNRPLGLALDAIAEKPSPQRLFFFIDPNETWLPPSYGAADLDERRLDPWGIYSKIGVVARSDSIFNDLVRVRGMYQDLDLLSSLAGQVFANERFREELLDVYPRVVERNFNPEAWGVWLLVKDAVGQEVQEAWARVGEQQRFALRARLHEFVDQMVENGRLDSQHADGIMVAIDTAPGWTEYYAALRGLREIDKRFRQLKYRLWHDHFRKGPRVGSQLPDELQGLLRQALADLAEAAARLRAERDGLAGHLLGSAVLSSLRLSEEERAVLSAHFYDYAQAMQVLESLAGVRSSPNLSVRRVTPFDIYAEGTDLTSVKPLAGGSLGAFGGFLEGRWRINDLLVGRLAMRAQLRRNGLIPDSAFADYLAWSKGRDLGVVAQLQANSPAPVPEADALKRLAEADLPTAGFTGDDDKPAPLLSGRDMEVGVLPGSRMGPVMRRLVDSLQRVLRLNRDRAFYRVLQALLRPLLAAVGGLLWATEQSFRLGTPHAGDTTEAFLKRFGWILGWLAIAVFILVLFILSR</sequence>
<comment type="caution">
    <text evidence="2">Lacks conserved residue(s) required for the propagation of feature annotation.</text>
</comment>
<evidence type="ECO:0000256" key="3">
    <source>
        <dbReference type="SAM" id="Phobius"/>
    </source>
</evidence>
<feature type="active site" description="Nucleophile" evidence="2">
    <location>
        <position position="57"/>
    </location>
</feature>
<dbReference type="InterPro" id="IPR024282">
    <property type="entry name" value="DUF3376"/>
</dbReference>
<proteinExistence type="predicted"/>
<keyword evidence="2" id="KW-0442">Lipid degradation</keyword>
<feature type="transmembrane region" description="Helical" evidence="3">
    <location>
        <begin position="12"/>
        <end position="32"/>
    </location>
</feature>
<evidence type="ECO:0000313" key="5">
    <source>
        <dbReference type="EMBL" id="AGA92206.1"/>
    </source>
</evidence>
<dbReference type="PATRIC" id="fig|765912.4.peg.3478"/>
<feature type="domain" description="PNPLA" evidence="4">
    <location>
        <begin position="9"/>
        <end position="241"/>
    </location>
</feature>
<keyword evidence="6" id="KW-1185">Reference proteome</keyword>
<evidence type="ECO:0000256" key="2">
    <source>
        <dbReference type="PROSITE-ProRule" id="PRU01161"/>
    </source>
</evidence>
<dbReference type="EMBL" id="CP003051">
    <property type="protein sequence ID" value="AGA92206.1"/>
    <property type="molecule type" value="Genomic_DNA"/>
</dbReference>
<keyword evidence="3" id="KW-0472">Membrane</keyword>
<dbReference type="AlphaFoldDB" id="L0H1U1"/>
<dbReference type="eggNOG" id="COG1752">
    <property type="taxonomic scope" value="Bacteria"/>
</dbReference>
<evidence type="ECO:0000313" key="6">
    <source>
        <dbReference type="Proteomes" id="UP000010816"/>
    </source>
</evidence>
<keyword evidence="1 2" id="KW-0443">Lipid metabolism</keyword>
<organism evidence="5 6">
    <name type="scientific">Thioflavicoccus mobilis 8321</name>
    <dbReference type="NCBI Taxonomy" id="765912"/>
    <lineage>
        <taxon>Bacteria</taxon>
        <taxon>Pseudomonadati</taxon>
        <taxon>Pseudomonadota</taxon>
        <taxon>Gammaproteobacteria</taxon>
        <taxon>Chromatiales</taxon>
        <taxon>Chromatiaceae</taxon>
        <taxon>Thioflavicoccus</taxon>
    </lineage>
</organism>
<dbReference type="STRING" id="765912.Thimo_3549"/>
<accession>L0H1U1</accession>
<dbReference type="Gene3D" id="3.40.1090.10">
    <property type="entry name" value="Cytosolic phospholipase A2 catalytic domain"/>
    <property type="match status" value="2"/>
</dbReference>
<dbReference type="Pfam" id="PF01734">
    <property type="entry name" value="Patatin"/>
    <property type="match status" value="1"/>
</dbReference>
<feature type="short sequence motif" description="GXSXG" evidence="2">
    <location>
        <begin position="55"/>
        <end position="59"/>
    </location>
</feature>
<evidence type="ECO:0000259" key="4">
    <source>
        <dbReference type="PROSITE" id="PS51635"/>
    </source>
</evidence>
<dbReference type="OrthoDB" id="100834at2"/>
<dbReference type="KEGG" id="tmb:Thimo_3549"/>
<dbReference type="Proteomes" id="UP000010816">
    <property type="component" value="Chromosome"/>
</dbReference>
<protein>
    <submittedName>
        <fullName evidence="5">Putative esterase of the alpha-beta hydrolase superfamily</fullName>
    </submittedName>
</protein>
<feature type="short sequence motif" description="DGA/G" evidence="2">
    <location>
        <begin position="228"/>
        <end position="230"/>
    </location>
</feature>
<dbReference type="RefSeq" id="WP_015282331.1">
    <property type="nucleotide sequence ID" value="NC_019940.1"/>
</dbReference>
<keyword evidence="3" id="KW-0812">Transmembrane</keyword>
<dbReference type="InterPro" id="IPR002641">
    <property type="entry name" value="PNPLA_dom"/>
</dbReference>
<dbReference type="Pfam" id="PF11856">
    <property type="entry name" value="DUF3376"/>
    <property type="match status" value="1"/>
</dbReference>
<gene>
    <name evidence="5" type="ORF">Thimo_3549</name>
</gene>
<dbReference type="HOGENOM" id="CLU_369575_0_0_6"/>
<reference evidence="5 6" key="1">
    <citation type="submission" date="2011-09" db="EMBL/GenBank/DDBJ databases">
        <title>Complete sequence of chromosome of Thioflavicoccus mobilis 8321.</title>
        <authorList>
            <consortium name="US DOE Joint Genome Institute"/>
            <person name="Lucas S."/>
            <person name="Han J."/>
            <person name="Lapidus A."/>
            <person name="Cheng J.-F."/>
            <person name="Goodwin L."/>
            <person name="Pitluck S."/>
            <person name="Peters L."/>
            <person name="Ovchinnikova G."/>
            <person name="Lu M."/>
            <person name="Detter J.C."/>
            <person name="Han C."/>
            <person name="Tapia R."/>
            <person name="Land M."/>
            <person name="Hauser L."/>
            <person name="Kyrpides N."/>
            <person name="Ivanova N."/>
            <person name="Pagani I."/>
            <person name="Vogl K."/>
            <person name="Liu Z."/>
            <person name="Imhoff J."/>
            <person name="Thiel V."/>
            <person name="Frigaard N.-U."/>
            <person name="Bryant D."/>
            <person name="Woyke T."/>
        </authorList>
    </citation>
    <scope>NUCLEOTIDE SEQUENCE [LARGE SCALE GENOMIC DNA]</scope>
    <source>
        <strain evidence="5 6">8321</strain>
    </source>
</reference>
<dbReference type="GO" id="GO:0016042">
    <property type="term" value="P:lipid catabolic process"/>
    <property type="evidence" value="ECO:0007669"/>
    <property type="project" value="UniProtKB-UniRule"/>
</dbReference>
<dbReference type="PROSITE" id="PS51635">
    <property type="entry name" value="PNPLA"/>
    <property type="match status" value="1"/>
</dbReference>
<feature type="active site" description="Proton acceptor" evidence="2">
    <location>
        <position position="228"/>
    </location>
</feature>
<evidence type="ECO:0000256" key="1">
    <source>
        <dbReference type="ARBA" id="ARBA00023098"/>
    </source>
</evidence>
<dbReference type="InterPro" id="IPR016035">
    <property type="entry name" value="Acyl_Trfase/lysoPLipase"/>
</dbReference>
<keyword evidence="2 5" id="KW-0378">Hydrolase</keyword>
<keyword evidence="3" id="KW-1133">Transmembrane helix</keyword>
<feature type="transmembrane region" description="Helical" evidence="3">
    <location>
        <begin position="732"/>
        <end position="751"/>
    </location>
</feature>
<name>L0H1U1_9GAMM</name>
<dbReference type="SUPFAM" id="SSF52151">
    <property type="entry name" value="FabD/lysophospholipase-like"/>
    <property type="match status" value="1"/>
</dbReference>
<dbReference type="GO" id="GO:0016787">
    <property type="term" value="F:hydrolase activity"/>
    <property type="evidence" value="ECO:0007669"/>
    <property type="project" value="UniProtKB-UniRule"/>
</dbReference>